<keyword evidence="3" id="KW-1185">Reference proteome</keyword>
<proteinExistence type="predicted"/>
<dbReference type="AlphaFoldDB" id="T0QI73"/>
<evidence type="ECO:0000313" key="2">
    <source>
        <dbReference type="EMBL" id="EQC34431.1"/>
    </source>
</evidence>
<dbReference type="InParanoid" id="T0QI73"/>
<evidence type="ECO:0000256" key="1">
    <source>
        <dbReference type="SAM" id="MobiDB-lite"/>
    </source>
</evidence>
<feature type="region of interest" description="Disordered" evidence="1">
    <location>
        <begin position="71"/>
        <end position="142"/>
    </location>
</feature>
<protein>
    <submittedName>
        <fullName evidence="2">Uncharacterized protein</fullName>
    </submittedName>
</protein>
<dbReference type="RefSeq" id="XP_008612293.1">
    <property type="nucleotide sequence ID" value="XM_008614071.1"/>
</dbReference>
<reference evidence="2 3" key="1">
    <citation type="submission" date="2012-04" db="EMBL/GenBank/DDBJ databases">
        <title>The Genome Sequence of Saprolegnia declina VS20.</title>
        <authorList>
            <consortium name="The Broad Institute Genome Sequencing Platform"/>
            <person name="Russ C."/>
            <person name="Nusbaum C."/>
            <person name="Tyler B."/>
            <person name="van West P."/>
            <person name="Dieguez-Uribeondo J."/>
            <person name="de Bruijn I."/>
            <person name="Tripathy S."/>
            <person name="Jiang R."/>
            <person name="Young S.K."/>
            <person name="Zeng Q."/>
            <person name="Gargeya S."/>
            <person name="Fitzgerald M."/>
            <person name="Haas B."/>
            <person name="Abouelleil A."/>
            <person name="Alvarado L."/>
            <person name="Arachchi H.M."/>
            <person name="Berlin A."/>
            <person name="Chapman S.B."/>
            <person name="Goldberg J."/>
            <person name="Griggs A."/>
            <person name="Gujja S."/>
            <person name="Hansen M."/>
            <person name="Howarth C."/>
            <person name="Imamovic A."/>
            <person name="Larimer J."/>
            <person name="McCowen C."/>
            <person name="Montmayeur A."/>
            <person name="Murphy C."/>
            <person name="Neiman D."/>
            <person name="Pearson M."/>
            <person name="Priest M."/>
            <person name="Roberts A."/>
            <person name="Saif S."/>
            <person name="Shea T."/>
            <person name="Sisk P."/>
            <person name="Sykes S."/>
            <person name="Wortman J."/>
            <person name="Nusbaum C."/>
            <person name="Birren B."/>
        </authorList>
    </citation>
    <scope>NUCLEOTIDE SEQUENCE [LARGE SCALE GENOMIC DNA]</scope>
    <source>
        <strain evidence="2 3">VS20</strain>
    </source>
</reference>
<feature type="compositionally biased region" description="Basic and acidic residues" evidence="1">
    <location>
        <begin position="109"/>
        <end position="131"/>
    </location>
</feature>
<gene>
    <name evidence="2" type="ORF">SDRG_08201</name>
</gene>
<dbReference type="EMBL" id="JH767155">
    <property type="protein sequence ID" value="EQC34431.1"/>
    <property type="molecule type" value="Genomic_DNA"/>
</dbReference>
<feature type="compositionally biased region" description="Polar residues" evidence="1">
    <location>
        <begin position="132"/>
        <end position="142"/>
    </location>
</feature>
<dbReference type="GeneID" id="19948928"/>
<evidence type="ECO:0000313" key="3">
    <source>
        <dbReference type="Proteomes" id="UP000030762"/>
    </source>
</evidence>
<organism evidence="2 3">
    <name type="scientific">Saprolegnia diclina (strain VS20)</name>
    <dbReference type="NCBI Taxonomy" id="1156394"/>
    <lineage>
        <taxon>Eukaryota</taxon>
        <taxon>Sar</taxon>
        <taxon>Stramenopiles</taxon>
        <taxon>Oomycota</taxon>
        <taxon>Saprolegniomycetes</taxon>
        <taxon>Saprolegniales</taxon>
        <taxon>Saprolegniaceae</taxon>
        <taxon>Saprolegnia</taxon>
    </lineage>
</organism>
<dbReference type="Proteomes" id="UP000030762">
    <property type="component" value="Unassembled WGS sequence"/>
</dbReference>
<dbReference type="VEuPathDB" id="FungiDB:SDRG_08201"/>
<sequence>MPTFETTTAVQRAGDENKTHQSIRIEAVITSKEIKLGQDAAEATVSKSKLKDDGVGTRVLEETTTAVPAIITGKDDGLGQDGPKDVVVKEEPTTRRGLGNQQKALSMMVKDKSSEPHDEPGKEGDGHRDPTMKSSQACLVAG</sequence>
<name>T0QI73_SAPDV</name>
<feature type="compositionally biased region" description="Basic and acidic residues" evidence="1">
    <location>
        <begin position="73"/>
        <end position="94"/>
    </location>
</feature>
<accession>T0QI73</accession>